<dbReference type="InterPro" id="IPR014030">
    <property type="entry name" value="Ketoacyl_synth_N"/>
</dbReference>
<proteinExistence type="predicted"/>
<dbReference type="GO" id="GO:0004312">
    <property type="term" value="F:fatty acid synthase activity"/>
    <property type="evidence" value="ECO:0007669"/>
    <property type="project" value="TreeGrafter"/>
</dbReference>
<dbReference type="AlphaFoldDB" id="A0A4Z0YQB1"/>
<organism evidence="4 5">
    <name type="scientific">Xylaria hypoxylon</name>
    <dbReference type="NCBI Taxonomy" id="37992"/>
    <lineage>
        <taxon>Eukaryota</taxon>
        <taxon>Fungi</taxon>
        <taxon>Dikarya</taxon>
        <taxon>Ascomycota</taxon>
        <taxon>Pezizomycotina</taxon>
        <taxon>Sordariomycetes</taxon>
        <taxon>Xylariomycetidae</taxon>
        <taxon>Xylariales</taxon>
        <taxon>Xylariaceae</taxon>
        <taxon>Xylaria</taxon>
    </lineage>
</organism>
<keyword evidence="1" id="KW-0596">Phosphopantetheine</keyword>
<dbReference type="EMBL" id="SKBN01000181">
    <property type="protein sequence ID" value="TGJ81190.1"/>
    <property type="molecule type" value="Genomic_DNA"/>
</dbReference>
<evidence type="ECO:0000313" key="5">
    <source>
        <dbReference type="Proteomes" id="UP000297716"/>
    </source>
</evidence>
<name>A0A4Z0YQB1_9PEZI</name>
<keyword evidence="2" id="KW-0597">Phosphoprotein</keyword>
<dbReference type="PANTHER" id="PTHR43775:SF21">
    <property type="entry name" value="NON-REDUCING POLYKETIDE SYNTHASE AUSA-RELATED"/>
    <property type="match status" value="1"/>
</dbReference>
<dbReference type="InterPro" id="IPR050091">
    <property type="entry name" value="PKS_NRPS_Biosynth_Enz"/>
</dbReference>
<dbReference type="STRING" id="37992.A0A4Z0YQB1"/>
<dbReference type="PANTHER" id="PTHR43775">
    <property type="entry name" value="FATTY ACID SYNTHASE"/>
    <property type="match status" value="1"/>
</dbReference>
<dbReference type="GO" id="GO:0044550">
    <property type="term" value="P:secondary metabolite biosynthetic process"/>
    <property type="evidence" value="ECO:0007669"/>
    <property type="project" value="TreeGrafter"/>
</dbReference>
<dbReference type="InterPro" id="IPR020841">
    <property type="entry name" value="PKS_Beta-ketoAc_synthase_dom"/>
</dbReference>
<sequence>MTLAGGVNIITGIHNFLDLGKAGFFNLTGQCKPFDEAADGVGLVVLKPLRQAVTDGDNILGVVASIATNNGGLSPSITTLCPRAQTELFRNVDAIGRILKLVIPSRLPVCARYLGIPFRAALVSSYGAAGSNAALICTEPPRRDRNRAVESDFPFAFPVFISGTSIESLRENVTKLAAYLRKTPPDDHNQLSIGNVAVALHDHRRHHNVRWVGTARSIDSLAYSLETSVDAEFFDVKPRHKRPMVLVFSG</sequence>
<feature type="domain" description="Ketosynthase family 3 (KS3)" evidence="3">
    <location>
        <begin position="1"/>
        <end position="142"/>
    </location>
</feature>
<dbReference type="InterPro" id="IPR016039">
    <property type="entry name" value="Thiolase-like"/>
</dbReference>
<dbReference type="SUPFAM" id="SSF53901">
    <property type="entry name" value="Thiolase-like"/>
    <property type="match status" value="1"/>
</dbReference>
<evidence type="ECO:0000259" key="3">
    <source>
        <dbReference type="SMART" id="SM00825"/>
    </source>
</evidence>
<dbReference type="Proteomes" id="UP000297716">
    <property type="component" value="Unassembled WGS sequence"/>
</dbReference>
<reference evidence="4 5" key="1">
    <citation type="submission" date="2019-03" db="EMBL/GenBank/DDBJ databases">
        <title>Draft genome sequence of Xylaria hypoxylon DSM 108379, a ubiquitous saprotrophic-parasitic fungi on hardwood.</title>
        <authorList>
            <person name="Buettner E."/>
            <person name="Leonhardt S."/>
            <person name="Gebauer A.M."/>
            <person name="Liers C."/>
            <person name="Hofrichter M."/>
            <person name="Kellner H."/>
        </authorList>
    </citation>
    <scope>NUCLEOTIDE SEQUENCE [LARGE SCALE GENOMIC DNA]</scope>
    <source>
        <strain evidence="4 5">DSM 108379</strain>
    </source>
</reference>
<evidence type="ECO:0000256" key="1">
    <source>
        <dbReference type="ARBA" id="ARBA00022450"/>
    </source>
</evidence>
<comment type="caution">
    <text evidence="4">The sequence shown here is derived from an EMBL/GenBank/DDBJ whole genome shotgun (WGS) entry which is preliminary data.</text>
</comment>
<accession>A0A4Z0YQB1</accession>
<dbReference type="Gene3D" id="1.10.1240.100">
    <property type="match status" value="1"/>
</dbReference>
<protein>
    <recommendedName>
        <fullName evidence="3">Ketosynthase family 3 (KS3) domain-containing protein</fullName>
    </recommendedName>
</protein>
<keyword evidence="5" id="KW-1185">Reference proteome</keyword>
<dbReference type="Pfam" id="PF00109">
    <property type="entry name" value="ketoacyl-synt"/>
    <property type="match status" value="1"/>
</dbReference>
<dbReference type="GO" id="GO:0006633">
    <property type="term" value="P:fatty acid biosynthetic process"/>
    <property type="evidence" value="ECO:0007669"/>
    <property type="project" value="TreeGrafter"/>
</dbReference>
<evidence type="ECO:0000313" key="4">
    <source>
        <dbReference type="EMBL" id="TGJ81190.1"/>
    </source>
</evidence>
<evidence type="ECO:0000256" key="2">
    <source>
        <dbReference type="ARBA" id="ARBA00022553"/>
    </source>
</evidence>
<dbReference type="SMART" id="SM00825">
    <property type="entry name" value="PKS_KS"/>
    <property type="match status" value="1"/>
</dbReference>
<dbReference type="Gene3D" id="3.40.47.10">
    <property type="match status" value="2"/>
</dbReference>
<dbReference type="OrthoDB" id="329835at2759"/>
<gene>
    <name evidence="4" type="ORF">E0Z10_g7589</name>
</gene>